<dbReference type="HOGENOM" id="CLU_2469736_0_0_1"/>
<feature type="compositionally biased region" description="Polar residues" evidence="1">
    <location>
        <begin position="39"/>
        <end position="48"/>
    </location>
</feature>
<dbReference type="Proteomes" id="UP000053647">
    <property type="component" value="Unassembled WGS sequence"/>
</dbReference>
<feature type="region of interest" description="Disordered" evidence="1">
    <location>
        <begin position="25"/>
        <end position="48"/>
    </location>
</feature>
<evidence type="ECO:0000256" key="1">
    <source>
        <dbReference type="SAM" id="MobiDB-lite"/>
    </source>
</evidence>
<dbReference type="EMBL" id="KN820848">
    <property type="protein sequence ID" value="KIJ05613.1"/>
    <property type="molecule type" value="Genomic_DNA"/>
</dbReference>
<gene>
    <name evidence="2" type="ORF">PAXINDRAFT_21148</name>
</gene>
<proteinExistence type="predicted"/>
<dbReference type="AlphaFoldDB" id="A0A0C9T259"/>
<reference evidence="3" key="2">
    <citation type="submission" date="2015-01" db="EMBL/GenBank/DDBJ databases">
        <title>Evolutionary Origins and Diversification of the Mycorrhizal Mutualists.</title>
        <authorList>
            <consortium name="DOE Joint Genome Institute"/>
            <consortium name="Mycorrhizal Genomics Consortium"/>
            <person name="Kohler A."/>
            <person name="Kuo A."/>
            <person name="Nagy L.G."/>
            <person name="Floudas D."/>
            <person name="Copeland A."/>
            <person name="Barry K.W."/>
            <person name="Cichocki N."/>
            <person name="Veneault-Fourrey C."/>
            <person name="LaButti K."/>
            <person name="Lindquist E.A."/>
            <person name="Lipzen A."/>
            <person name="Lundell T."/>
            <person name="Morin E."/>
            <person name="Murat C."/>
            <person name="Riley R."/>
            <person name="Ohm R."/>
            <person name="Sun H."/>
            <person name="Tunlid A."/>
            <person name="Henrissat B."/>
            <person name="Grigoriev I.V."/>
            <person name="Hibbett D.S."/>
            <person name="Martin F."/>
        </authorList>
    </citation>
    <scope>NUCLEOTIDE SEQUENCE [LARGE SCALE GENOMIC DNA]</scope>
    <source>
        <strain evidence="3">ATCC 200175</strain>
    </source>
</reference>
<evidence type="ECO:0000313" key="3">
    <source>
        <dbReference type="Proteomes" id="UP000053647"/>
    </source>
</evidence>
<name>A0A0C9T259_PAXIN</name>
<sequence>MAPARKKRARSIEYFDSEIGRAPRKCRQTGKHNKECVQEGQQRSKSSITTANYNHGYNILLRTTSKKAGLRDLVRVLNIRAYTHLFDD</sequence>
<evidence type="ECO:0000313" key="2">
    <source>
        <dbReference type="EMBL" id="KIJ05613.1"/>
    </source>
</evidence>
<organism evidence="2 3">
    <name type="scientific">Paxillus involutus ATCC 200175</name>
    <dbReference type="NCBI Taxonomy" id="664439"/>
    <lineage>
        <taxon>Eukaryota</taxon>
        <taxon>Fungi</taxon>
        <taxon>Dikarya</taxon>
        <taxon>Basidiomycota</taxon>
        <taxon>Agaricomycotina</taxon>
        <taxon>Agaricomycetes</taxon>
        <taxon>Agaricomycetidae</taxon>
        <taxon>Boletales</taxon>
        <taxon>Paxilineae</taxon>
        <taxon>Paxillaceae</taxon>
        <taxon>Paxillus</taxon>
    </lineage>
</organism>
<protein>
    <submittedName>
        <fullName evidence="2">Uncharacterized protein</fullName>
    </submittedName>
</protein>
<accession>A0A0C9T259</accession>
<reference evidence="2 3" key="1">
    <citation type="submission" date="2014-06" db="EMBL/GenBank/DDBJ databases">
        <authorList>
            <consortium name="DOE Joint Genome Institute"/>
            <person name="Kuo A."/>
            <person name="Kohler A."/>
            <person name="Nagy L.G."/>
            <person name="Floudas D."/>
            <person name="Copeland A."/>
            <person name="Barry K.W."/>
            <person name="Cichocki N."/>
            <person name="Veneault-Fourrey C."/>
            <person name="LaButti K."/>
            <person name="Lindquist E.A."/>
            <person name="Lipzen A."/>
            <person name="Lundell T."/>
            <person name="Morin E."/>
            <person name="Murat C."/>
            <person name="Sun H."/>
            <person name="Tunlid A."/>
            <person name="Henrissat B."/>
            <person name="Grigoriev I.V."/>
            <person name="Hibbett D.S."/>
            <person name="Martin F."/>
            <person name="Nordberg H.P."/>
            <person name="Cantor M.N."/>
            <person name="Hua S.X."/>
        </authorList>
    </citation>
    <scope>NUCLEOTIDE SEQUENCE [LARGE SCALE GENOMIC DNA]</scope>
    <source>
        <strain evidence="2 3">ATCC 200175</strain>
    </source>
</reference>
<keyword evidence="3" id="KW-1185">Reference proteome</keyword>